<keyword evidence="2" id="KW-0547">Nucleotide-binding</keyword>
<dbReference type="NCBIfam" id="TIGR02786">
    <property type="entry name" value="addB_alphas"/>
    <property type="match status" value="1"/>
</dbReference>
<dbReference type="RefSeq" id="WP_091438017.1">
    <property type="nucleotide sequence ID" value="NZ_FMTP01000002.1"/>
</dbReference>
<keyword evidence="2" id="KW-0067">ATP-binding</keyword>
<dbReference type="InterPro" id="IPR014153">
    <property type="entry name" value="Ds_break_AddB"/>
</dbReference>
<name>A0A1G4RM92_9HYPH</name>
<reference evidence="3" key="1">
    <citation type="submission" date="2016-10" db="EMBL/GenBank/DDBJ databases">
        <authorList>
            <person name="Varghese N."/>
            <person name="Submissions S."/>
        </authorList>
    </citation>
    <scope>NUCLEOTIDE SEQUENCE [LARGE SCALE GENOMIC DNA]</scope>
    <source>
        <strain evidence="3">CGMCC 1.1761</strain>
    </source>
</reference>
<dbReference type="AlphaFoldDB" id="A0A1G4RM92"/>
<evidence type="ECO:0000313" key="2">
    <source>
        <dbReference type="EMBL" id="SCW57847.1"/>
    </source>
</evidence>
<dbReference type="SUPFAM" id="SSF52540">
    <property type="entry name" value="P-loop containing nucleoside triphosphate hydrolases"/>
    <property type="match status" value="1"/>
</dbReference>
<feature type="domain" description="PD-(D/E)XK endonuclease-like" evidence="1">
    <location>
        <begin position="759"/>
        <end position="989"/>
    </location>
</feature>
<evidence type="ECO:0000259" key="1">
    <source>
        <dbReference type="Pfam" id="PF12705"/>
    </source>
</evidence>
<proteinExistence type="predicted"/>
<dbReference type="InterPro" id="IPR011604">
    <property type="entry name" value="PDDEXK-like_dom_sf"/>
</dbReference>
<evidence type="ECO:0000313" key="3">
    <source>
        <dbReference type="Proteomes" id="UP000198889"/>
    </source>
</evidence>
<keyword evidence="2" id="KW-0347">Helicase</keyword>
<dbReference type="EMBL" id="FMTP01000002">
    <property type="protein sequence ID" value="SCW57847.1"/>
    <property type="molecule type" value="Genomic_DNA"/>
</dbReference>
<sequence>MTSDAQLTPDAQRRGPRLFSIPPSATFVAVLADALLDGVLVEGFAPRGDPLLLATATVFLPTRRAGRLLAEALRQRMGAGVTLLPRIVPVGDVDEDALAFAESYTDPPRQVPPTTRRLALASLIRAWRRALAGQDGRVAVAAGPGAEFALADELARLIDEMAAQEVPWERLDALVPGEHDRYWDMALDFLKIARTFWPAFLEAEGCVDASVRRDRLIAAESERLASQPGGGPVIAAGSTGSMPATARLLATIAHLPRGAVVLPGLDFALDEGSWQALTDEQASAPSHPQYGLALLLQRHMRVARDAVQELAPPAAHGRERLLSEALRPVASTEQWASLSDRLGPAAIDAALAEVSVIEAEDAREEALAIALALREVLEVPGRTGALITPDRDLARRVAAELLRFEVAIDDSAGEPLSESGPGRFARLVADACRDALAPLPLSALLRHPLARFGLERATLNAGADALEMMVLRGPRPAAGASGLTEAVAGFKPADFHPRDPRARLGEERRTLAEALANRLAAALAPLLALGEGEHPFAALLEAHRAAIAAAWNGPDATGPEIDSPAEATALAELARAFEALAEGAGHAPDMTLADYAAALVLLLSSQPVRPPLVPGARLRILGPLEARLVGVDRVVLAGLVEGTWPNAVRADPWLSRPMRAALGLEAPERRIGLSAHDFAQGCGAPELVLSYPRKLGGAPTVPSRFLQRLAAVSGEARWKAAIARGDRFRRLAGFIEEEPPAARIARPEPAPPVELRPRQLSVTEIETWLRDPYTIYARHVLGLAPLDGLDEAPGAGERGSAIHDALGTFAQAFPEALPEPAEAALLAFGRRAFAPLERFPAEHALWWARFERLVPRLIGWERARRTRTRRVFAEKYGRLALAGGRFTLTGRADRIEQLSDGGLAILDFKTGAVPTAKQTAVHYSPQLPLEAAMAAAGCFPDVPGEEAAGLAYVRLGTAEVKEVNAVDKETTAAGLASDTLARLQTLIAAFENPSRGYASLARPMFGGRYGDYDHLARAKEWSTGGEGEE</sequence>
<dbReference type="Gene3D" id="3.90.320.10">
    <property type="match status" value="1"/>
</dbReference>
<dbReference type="Proteomes" id="UP000198889">
    <property type="component" value="Unassembled WGS sequence"/>
</dbReference>
<keyword evidence="2" id="KW-0378">Hydrolase</keyword>
<dbReference type="STRING" id="177413.SAMN05660859_1750"/>
<keyword evidence="3" id="KW-1185">Reference proteome</keyword>
<dbReference type="InterPro" id="IPR027417">
    <property type="entry name" value="P-loop_NTPase"/>
</dbReference>
<dbReference type="InterPro" id="IPR038726">
    <property type="entry name" value="PDDEXK_AddAB-type"/>
</dbReference>
<accession>A0A1G4RM92</accession>
<dbReference type="Pfam" id="PF12705">
    <property type="entry name" value="PDDEXK_1"/>
    <property type="match status" value="1"/>
</dbReference>
<dbReference type="GO" id="GO:0004386">
    <property type="term" value="F:helicase activity"/>
    <property type="evidence" value="ECO:0007669"/>
    <property type="project" value="UniProtKB-KW"/>
</dbReference>
<protein>
    <submittedName>
        <fullName evidence="2">ATP-dependent helicase/nuclease subunit B</fullName>
    </submittedName>
</protein>
<gene>
    <name evidence="2" type="ORF">SAMN05660859_1750</name>
</gene>
<organism evidence="2 3">
    <name type="scientific">Ancylobacter rudongensis</name>
    <dbReference type="NCBI Taxonomy" id="177413"/>
    <lineage>
        <taxon>Bacteria</taxon>
        <taxon>Pseudomonadati</taxon>
        <taxon>Pseudomonadota</taxon>
        <taxon>Alphaproteobacteria</taxon>
        <taxon>Hyphomicrobiales</taxon>
        <taxon>Xanthobacteraceae</taxon>
        <taxon>Ancylobacter</taxon>
    </lineage>
</organism>